<evidence type="ECO:0000313" key="2">
    <source>
        <dbReference type="Proteomes" id="UP000182375"/>
    </source>
</evidence>
<gene>
    <name evidence="1" type="ORF">SAMN04490357_0331</name>
</gene>
<sequence>MASKFRTKDGGEVRVGDQVWARVWQESDNNPWLITRHPLDKTHVILKEIGGTEERVHHPDDLALYYYANRQPPSGG</sequence>
<dbReference type="Proteomes" id="UP000182375">
    <property type="component" value="Unassembled WGS sequence"/>
</dbReference>
<evidence type="ECO:0008006" key="3">
    <source>
        <dbReference type="Google" id="ProtNLM"/>
    </source>
</evidence>
<proteinExistence type="predicted"/>
<accession>A0A1H4M0X2</accession>
<dbReference type="AlphaFoldDB" id="A0A1H4M0X2"/>
<name>A0A1H4M0X2_9ACTN</name>
<dbReference type="GeneID" id="95516705"/>
<organism evidence="1 2">
    <name type="scientific">Streptomyces misionensis</name>
    <dbReference type="NCBI Taxonomy" id="67331"/>
    <lineage>
        <taxon>Bacteria</taxon>
        <taxon>Bacillati</taxon>
        <taxon>Actinomycetota</taxon>
        <taxon>Actinomycetes</taxon>
        <taxon>Kitasatosporales</taxon>
        <taxon>Streptomycetaceae</taxon>
        <taxon>Streptomyces</taxon>
    </lineage>
</organism>
<reference evidence="1 2" key="1">
    <citation type="submission" date="2016-10" db="EMBL/GenBank/DDBJ databases">
        <authorList>
            <person name="de Groot N.N."/>
        </authorList>
    </citation>
    <scope>NUCLEOTIDE SEQUENCE [LARGE SCALE GENOMIC DNA]</scope>
    <source>
        <strain evidence="1 2">DSM 40306</strain>
    </source>
</reference>
<dbReference type="RefSeq" id="WP_143060399.1">
    <property type="nucleotide sequence ID" value="NZ_FNTD01000004.1"/>
</dbReference>
<protein>
    <recommendedName>
        <fullName evidence="3">Hypervirulence associated protein TUDOR domain-containing protein</fullName>
    </recommendedName>
</protein>
<dbReference type="EMBL" id="FNTD01000004">
    <property type="protein sequence ID" value="SEB76458.1"/>
    <property type="molecule type" value="Genomic_DNA"/>
</dbReference>
<evidence type="ECO:0000313" key="1">
    <source>
        <dbReference type="EMBL" id="SEB76458.1"/>
    </source>
</evidence>